<dbReference type="EMBL" id="PZQS01000010">
    <property type="protein sequence ID" value="PVD23317.1"/>
    <property type="molecule type" value="Genomic_DNA"/>
</dbReference>
<feature type="transmembrane region" description="Helical" evidence="15">
    <location>
        <begin position="6"/>
        <end position="27"/>
    </location>
</feature>
<evidence type="ECO:0000313" key="17">
    <source>
        <dbReference type="Proteomes" id="UP000245119"/>
    </source>
</evidence>
<evidence type="ECO:0000256" key="2">
    <source>
        <dbReference type="ARBA" id="ARBA00006833"/>
    </source>
</evidence>
<evidence type="ECO:0000256" key="14">
    <source>
        <dbReference type="SAM" id="MobiDB-lite"/>
    </source>
</evidence>
<evidence type="ECO:0000256" key="3">
    <source>
        <dbReference type="ARBA" id="ARBA00016584"/>
    </source>
</evidence>
<keyword evidence="5" id="KW-0109">Calcium transport</keyword>
<keyword evidence="8" id="KW-0256">Endoplasmic reticulum</keyword>
<comment type="caution">
    <text evidence="16">The sequence shown here is derived from an EMBL/GenBank/DDBJ whole genome shotgun (WGS) entry which is preliminary data.</text>
</comment>
<evidence type="ECO:0000256" key="11">
    <source>
        <dbReference type="ARBA" id="ARBA00023065"/>
    </source>
</evidence>
<dbReference type="OrthoDB" id="20303at2759"/>
<organism evidence="16 17">
    <name type="scientific">Pomacea canaliculata</name>
    <name type="common">Golden apple snail</name>
    <dbReference type="NCBI Taxonomy" id="400727"/>
    <lineage>
        <taxon>Eukaryota</taxon>
        <taxon>Metazoa</taxon>
        <taxon>Spiralia</taxon>
        <taxon>Lophotrochozoa</taxon>
        <taxon>Mollusca</taxon>
        <taxon>Gastropoda</taxon>
        <taxon>Caenogastropoda</taxon>
        <taxon>Architaenioglossa</taxon>
        <taxon>Ampullarioidea</taxon>
        <taxon>Ampullariidae</taxon>
        <taxon>Pomacea</taxon>
    </lineage>
</organism>
<feature type="region of interest" description="Disordered" evidence="14">
    <location>
        <begin position="139"/>
        <end position="158"/>
    </location>
</feature>
<feature type="compositionally biased region" description="Basic and acidic residues" evidence="14">
    <location>
        <begin position="139"/>
        <end position="155"/>
    </location>
</feature>
<dbReference type="GO" id="GO:2001256">
    <property type="term" value="P:regulation of store-operated calcium entry"/>
    <property type="evidence" value="ECO:0007669"/>
    <property type="project" value="InterPro"/>
</dbReference>
<evidence type="ECO:0000256" key="7">
    <source>
        <dbReference type="ARBA" id="ARBA00022729"/>
    </source>
</evidence>
<keyword evidence="17" id="KW-1185">Reference proteome</keyword>
<dbReference type="PANTHER" id="PTHR15929:SF0">
    <property type="entry name" value="STORE-OPERATED CALCIUM ENTRY-ASSOCIATED REGULATORY FACTOR"/>
    <property type="match status" value="1"/>
</dbReference>
<accession>A0A2T7NQ68</accession>
<keyword evidence="9" id="KW-0106">Calcium</keyword>
<dbReference type="PANTHER" id="PTHR15929">
    <property type="entry name" value="STORE-OPERATED CALCIUM ENTRY-ASSOCIATED REGULATORY FACTOR"/>
    <property type="match status" value="1"/>
</dbReference>
<keyword evidence="4" id="KW-0813">Transport</keyword>
<keyword evidence="11" id="KW-0406">Ion transport</keyword>
<evidence type="ECO:0000256" key="13">
    <source>
        <dbReference type="ARBA" id="ARBA00031116"/>
    </source>
</evidence>
<evidence type="ECO:0000313" key="16">
    <source>
        <dbReference type="EMBL" id="PVD23317.1"/>
    </source>
</evidence>
<keyword evidence="7" id="KW-0732">Signal</keyword>
<evidence type="ECO:0000256" key="12">
    <source>
        <dbReference type="ARBA" id="ARBA00023136"/>
    </source>
</evidence>
<evidence type="ECO:0000256" key="15">
    <source>
        <dbReference type="SAM" id="Phobius"/>
    </source>
</evidence>
<keyword evidence="6 15" id="KW-0812">Transmembrane</keyword>
<evidence type="ECO:0000256" key="6">
    <source>
        <dbReference type="ARBA" id="ARBA00022692"/>
    </source>
</evidence>
<dbReference type="AlphaFoldDB" id="A0A2T7NQ68"/>
<evidence type="ECO:0000256" key="10">
    <source>
        <dbReference type="ARBA" id="ARBA00022989"/>
    </source>
</evidence>
<gene>
    <name evidence="16" type="ORF">C0Q70_16585</name>
</gene>
<comment type="subcellular location">
    <subcellularLocation>
        <location evidence="1">Endoplasmic reticulum membrane</location>
        <topology evidence="1">Single-pass type I membrane protein</topology>
    </subcellularLocation>
</comment>
<keyword evidence="12 15" id="KW-0472">Membrane</keyword>
<dbReference type="GO" id="GO:0006816">
    <property type="term" value="P:calcium ion transport"/>
    <property type="evidence" value="ECO:0007669"/>
    <property type="project" value="UniProtKB-KW"/>
</dbReference>
<evidence type="ECO:0000256" key="1">
    <source>
        <dbReference type="ARBA" id="ARBA00004115"/>
    </source>
</evidence>
<dbReference type="Proteomes" id="UP000245119">
    <property type="component" value="Linkage Group LG10"/>
</dbReference>
<evidence type="ECO:0000256" key="9">
    <source>
        <dbReference type="ARBA" id="ARBA00022837"/>
    </source>
</evidence>
<keyword evidence="10 15" id="KW-1133">Transmembrane helix</keyword>
<evidence type="ECO:0000256" key="8">
    <source>
        <dbReference type="ARBA" id="ARBA00022824"/>
    </source>
</evidence>
<sequence length="429" mass="47185">MASLQITRVLNVVILILPWIYVTNGAFGSNGDRILLKDVSLLKLYSNKMTTGRRSPPVPQLKCVGGTAYGYFAPDAVQCYNRGSDGSDIQWECRATMDGDYKFGKLDVLCEGYDYPFDPYVLKGSCGLEYEIDFTKEGEMHRKQSQSSHRDDGYSKQHNTQFGAQSGSVFGHLLFVGGVAVVIYIVYKTCLSSNTTETRSDDSHRSSGFREALSHHHMASGRNTCLGKSPAQTSNGFTNAGGNASTGGGFWTGAATGGLLGYLFGRNNGYNTHYYQQPYGFPGILRGLGPSLVEIVHACRVGLTMAGVPAVVARARKQALKAQRDVYTLSGLGTRTSALPTPLLVPESVSKDALDITKEECEEEEKEDEEERDDDLEYTWLCYDDDCRVQLEDSVAKNLQRRQLILNALKKEKSQSVMSVLFTAVSDLR</sequence>
<dbReference type="InterPro" id="IPR009567">
    <property type="entry name" value="SARAF"/>
</dbReference>
<protein>
    <recommendedName>
        <fullName evidence="3">Store-operated calcium entry-associated regulatory factor</fullName>
    </recommendedName>
    <alternativeName>
        <fullName evidence="13">Transmembrane protein 66</fullName>
    </alternativeName>
</protein>
<name>A0A2T7NQ68_POMCA</name>
<comment type="similarity">
    <text evidence="2">Belongs to the SARAF family.</text>
</comment>
<dbReference type="STRING" id="400727.A0A2T7NQ68"/>
<reference evidence="16 17" key="1">
    <citation type="submission" date="2018-04" db="EMBL/GenBank/DDBJ databases">
        <title>The genome of golden apple snail Pomacea canaliculata provides insight into stress tolerance and invasive adaptation.</title>
        <authorList>
            <person name="Liu C."/>
            <person name="Liu B."/>
            <person name="Ren Y."/>
            <person name="Zhang Y."/>
            <person name="Wang H."/>
            <person name="Li S."/>
            <person name="Jiang F."/>
            <person name="Yin L."/>
            <person name="Zhang G."/>
            <person name="Qian W."/>
            <person name="Fan W."/>
        </authorList>
    </citation>
    <scope>NUCLEOTIDE SEQUENCE [LARGE SCALE GENOMIC DNA]</scope>
    <source>
        <strain evidence="16">SZHN2017</strain>
        <tissue evidence="16">Muscle</tissue>
    </source>
</reference>
<evidence type="ECO:0000256" key="5">
    <source>
        <dbReference type="ARBA" id="ARBA00022568"/>
    </source>
</evidence>
<dbReference type="Pfam" id="PF06682">
    <property type="entry name" value="SARAF"/>
    <property type="match status" value="1"/>
</dbReference>
<evidence type="ECO:0000256" key="4">
    <source>
        <dbReference type="ARBA" id="ARBA00022448"/>
    </source>
</evidence>
<dbReference type="GO" id="GO:0005789">
    <property type="term" value="C:endoplasmic reticulum membrane"/>
    <property type="evidence" value="ECO:0007669"/>
    <property type="project" value="UniProtKB-SubCell"/>
</dbReference>
<proteinExistence type="inferred from homology"/>